<organism evidence="1 2">
    <name type="scientific">Desulfosporosinus fructosivorans</name>
    <dbReference type="NCBI Taxonomy" id="2018669"/>
    <lineage>
        <taxon>Bacteria</taxon>
        <taxon>Bacillati</taxon>
        <taxon>Bacillota</taxon>
        <taxon>Clostridia</taxon>
        <taxon>Eubacteriales</taxon>
        <taxon>Desulfitobacteriaceae</taxon>
        <taxon>Desulfosporosinus</taxon>
    </lineage>
</organism>
<evidence type="ECO:0000313" key="2">
    <source>
        <dbReference type="Proteomes" id="UP000298460"/>
    </source>
</evidence>
<dbReference type="AlphaFoldDB" id="A0A4Z0QXQ7"/>
<keyword evidence="2" id="KW-1185">Reference proteome</keyword>
<accession>A0A4Z0QXQ7</accession>
<proteinExistence type="predicted"/>
<reference evidence="1 2" key="1">
    <citation type="submission" date="2019-03" db="EMBL/GenBank/DDBJ databases">
        <title>Draft Genome Sequence of Desulfosporosinus fructosivorans Strain 63.6F, Isolated from Marine Sediment in the Baltic Sea.</title>
        <authorList>
            <person name="Hausmann B."/>
            <person name="Vandieken V."/>
            <person name="Pjevac P."/>
            <person name="Schreck K."/>
            <person name="Herbold C.W."/>
            <person name="Loy A."/>
        </authorList>
    </citation>
    <scope>NUCLEOTIDE SEQUENCE [LARGE SCALE GENOMIC DNA]</scope>
    <source>
        <strain evidence="1 2">63.6F</strain>
    </source>
</reference>
<protein>
    <submittedName>
        <fullName evidence="1">Uncharacterized protein</fullName>
    </submittedName>
</protein>
<name>A0A4Z0QXQ7_9FIRM</name>
<dbReference type="Proteomes" id="UP000298460">
    <property type="component" value="Unassembled WGS sequence"/>
</dbReference>
<dbReference type="EMBL" id="SPQQ01000031">
    <property type="protein sequence ID" value="TGE34753.1"/>
    <property type="molecule type" value="Genomic_DNA"/>
</dbReference>
<gene>
    <name evidence="1" type="ORF">E4K67_29100</name>
</gene>
<comment type="caution">
    <text evidence="1">The sequence shown here is derived from an EMBL/GenBank/DDBJ whole genome shotgun (WGS) entry which is preliminary data.</text>
</comment>
<evidence type="ECO:0000313" key="1">
    <source>
        <dbReference type="EMBL" id="TGE34753.1"/>
    </source>
</evidence>
<sequence length="61" mass="7172">MDKDSKIIDINSRRKKLDDTDMNGFEDWEDDYRLIIILGIRANTILLLSTIFTKEPASYYS</sequence>
<dbReference type="RefSeq" id="WP_135553157.1">
    <property type="nucleotide sequence ID" value="NZ_SPQQ01000031.1"/>
</dbReference>